<sequence length="50" mass="5703">MALHQKVNTDARLTKMIDDLGITLNPNEPKASKDKKNQTEKKDSTYKDTK</sequence>
<protein>
    <submittedName>
        <fullName evidence="2">Uncharacterized protein</fullName>
    </submittedName>
</protein>
<dbReference type="EMBL" id="JBHUMQ010000057">
    <property type="protein sequence ID" value="MFD2696038.1"/>
    <property type="molecule type" value="Genomic_DNA"/>
</dbReference>
<evidence type="ECO:0000256" key="1">
    <source>
        <dbReference type="SAM" id="MobiDB-lite"/>
    </source>
</evidence>
<name>A0ABW5S9A2_9BACL</name>
<dbReference type="Proteomes" id="UP001597399">
    <property type="component" value="Unassembled WGS sequence"/>
</dbReference>
<organism evidence="2 3">
    <name type="scientific">Sporolactobacillus shoreicorticis</name>
    <dbReference type="NCBI Taxonomy" id="1923877"/>
    <lineage>
        <taxon>Bacteria</taxon>
        <taxon>Bacillati</taxon>
        <taxon>Bacillota</taxon>
        <taxon>Bacilli</taxon>
        <taxon>Bacillales</taxon>
        <taxon>Sporolactobacillaceae</taxon>
        <taxon>Sporolactobacillus</taxon>
    </lineage>
</organism>
<evidence type="ECO:0000313" key="3">
    <source>
        <dbReference type="Proteomes" id="UP001597399"/>
    </source>
</evidence>
<gene>
    <name evidence="2" type="ORF">ACFSUE_20745</name>
</gene>
<proteinExistence type="predicted"/>
<accession>A0ABW5S9A2</accession>
<feature type="region of interest" description="Disordered" evidence="1">
    <location>
        <begin position="22"/>
        <end position="50"/>
    </location>
</feature>
<reference evidence="3" key="1">
    <citation type="journal article" date="2019" name="Int. J. Syst. Evol. Microbiol.">
        <title>The Global Catalogue of Microorganisms (GCM) 10K type strain sequencing project: providing services to taxonomists for standard genome sequencing and annotation.</title>
        <authorList>
            <consortium name="The Broad Institute Genomics Platform"/>
            <consortium name="The Broad Institute Genome Sequencing Center for Infectious Disease"/>
            <person name="Wu L."/>
            <person name="Ma J."/>
        </authorList>
    </citation>
    <scope>NUCLEOTIDE SEQUENCE [LARGE SCALE GENOMIC DNA]</scope>
    <source>
        <strain evidence="3">TISTR 2466</strain>
    </source>
</reference>
<keyword evidence="3" id="KW-1185">Reference proteome</keyword>
<evidence type="ECO:0000313" key="2">
    <source>
        <dbReference type="EMBL" id="MFD2696038.1"/>
    </source>
</evidence>
<feature type="compositionally biased region" description="Basic and acidic residues" evidence="1">
    <location>
        <begin position="30"/>
        <end position="50"/>
    </location>
</feature>
<comment type="caution">
    <text evidence="2">The sequence shown here is derived from an EMBL/GenBank/DDBJ whole genome shotgun (WGS) entry which is preliminary data.</text>
</comment>
<dbReference type="RefSeq" id="WP_253061752.1">
    <property type="nucleotide sequence ID" value="NZ_JAMXWM010000010.1"/>
</dbReference>